<dbReference type="Proteomes" id="UP000558488">
    <property type="component" value="Unassembled WGS sequence"/>
</dbReference>
<evidence type="ECO:0000313" key="1">
    <source>
        <dbReference type="EMBL" id="KAF6309696.1"/>
    </source>
</evidence>
<sequence>MINLAKFTHGKCCTLIMTGLAAGPEHLAAGQRGQLQLPGQGQALPAPRGSCGLGWRESGTAYFLVAPYEVPNLLDLHLFLGCALICPRPKEPSGVMGMDGAGPGATEPGGRGALRPAEIPGGVAGAVGPGCMASNTQQQCVHLQLKPSPESNTEPSALPLQLQLRGGAGGQHQAVPLAMTIFEINASSRDLSSQVMQAK</sequence>
<dbReference type="EMBL" id="JACAGB010000021">
    <property type="protein sequence ID" value="KAF6309696.1"/>
    <property type="molecule type" value="Genomic_DNA"/>
</dbReference>
<name>A0A7J7UAB9_PIPKU</name>
<organism evidence="1 2">
    <name type="scientific">Pipistrellus kuhlii</name>
    <name type="common">Kuhl's pipistrelle</name>
    <dbReference type="NCBI Taxonomy" id="59472"/>
    <lineage>
        <taxon>Eukaryota</taxon>
        <taxon>Metazoa</taxon>
        <taxon>Chordata</taxon>
        <taxon>Craniata</taxon>
        <taxon>Vertebrata</taxon>
        <taxon>Euteleostomi</taxon>
        <taxon>Mammalia</taxon>
        <taxon>Eutheria</taxon>
        <taxon>Laurasiatheria</taxon>
        <taxon>Chiroptera</taxon>
        <taxon>Yangochiroptera</taxon>
        <taxon>Vespertilionidae</taxon>
        <taxon>Pipistrellus</taxon>
    </lineage>
</organism>
<accession>A0A7J7UAB9</accession>
<dbReference type="AlphaFoldDB" id="A0A7J7UAB9"/>
<reference evidence="1 2" key="1">
    <citation type="journal article" date="2020" name="Nature">
        <title>Six reference-quality genomes reveal evolution of bat adaptations.</title>
        <authorList>
            <person name="Jebb D."/>
            <person name="Huang Z."/>
            <person name="Pippel M."/>
            <person name="Hughes G.M."/>
            <person name="Lavrichenko K."/>
            <person name="Devanna P."/>
            <person name="Winkler S."/>
            <person name="Jermiin L.S."/>
            <person name="Skirmuntt E.C."/>
            <person name="Katzourakis A."/>
            <person name="Burkitt-Gray L."/>
            <person name="Ray D.A."/>
            <person name="Sullivan K.A.M."/>
            <person name="Roscito J.G."/>
            <person name="Kirilenko B.M."/>
            <person name="Davalos L.M."/>
            <person name="Corthals A.P."/>
            <person name="Power M.L."/>
            <person name="Jones G."/>
            <person name="Ransome R.D."/>
            <person name="Dechmann D.K.N."/>
            <person name="Locatelli A.G."/>
            <person name="Puechmaille S.J."/>
            <person name="Fedrigo O."/>
            <person name="Jarvis E.D."/>
            <person name="Hiller M."/>
            <person name="Vernes S.C."/>
            <person name="Myers E.W."/>
            <person name="Teeling E.C."/>
        </authorList>
    </citation>
    <scope>NUCLEOTIDE SEQUENCE [LARGE SCALE GENOMIC DNA]</scope>
    <source>
        <strain evidence="1">MPipKuh1</strain>
        <tissue evidence="1">Flight muscle</tissue>
    </source>
</reference>
<keyword evidence="2" id="KW-1185">Reference proteome</keyword>
<evidence type="ECO:0000313" key="2">
    <source>
        <dbReference type="Proteomes" id="UP000558488"/>
    </source>
</evidence>
<gene>
    <name evidence="1" type="ORF">mPipKuh1_009146</name>
</gene>
<comment type="caution">
    <text evidence="1">The sequence shown here is derived from an EMBL/GenBank/DDBJ whole genome shotgun (WGS) entry which is preliminary data.</text>
</comment>
<protein>
    <submittedName>
        <fullName evidence="1">Uncharacterized protein</fullName>
    </submittedName>
</protein>
<proteinExistence type="predicted"/>